<keyword evidence="2" id="KW-0833">Ubl conjugation pathway</keyword>
<evidence type="ECO:0000259" key="5">
    <source>
        <dbReference type="PROSITE" id="PS50127"/>
    </source>
</evidence>
<dbReference type="InterPro" id="IPR057735">
    <property type="entry name" value="UBE2O-like_tSH3-B"/>
</dbReference>
<comment type="caution">
    <text evidence="6">The sequence shown here is derived from an EMBL/GenBank/DDBJ whole genome shotgun (WGS) entry which is preliminary data.</text>
</comment>
<feature type="compositionally biased region" description="Polar residues" evidence="4">
    <location>
        <begin position="608"/>
        <end position="622"/>
    </location>
</feature>
<dbReference type="Pfam" id="PF23046">
    <property type="entry name" value="tSH3-B_UBE2O"/>
    <property type="match status" value="1"/>
</dbReference>
<dbReference type="Pfam" id="PF00179">
    <property type="entry name" value="UQ_con"/>
    <property type="match status" value="1"/>
</dbReference>
<feature type="region of interest" description="Disordered" evidence="4">
    <location>
        <begin position="369"/>
        <end position="389"/>
    </location>
</feature>
<dbReference type="PROSITE" id="PS50127">
    <property type="entry name" value="UBC_2"/>
    <property type="match status" value="1"/>
</dbReference>
<evidence type="ECO:0000256" key="1">
    <source>
        <dbReference type="ARBA" id="ARBA00022679"/>
    </source>
</evidence>
<dbReference type="SMART" id="SM00212">
    <property type="entry name" value="UBCc"/>
    <property type="match status" value="1"/>
</dbReference>
<feature type="region of interest" description="Disordered" evidence="4">
    <location>
        <begin position="674"/>
        <end position="697"/>
    </location>
</feature>
<feature type="domain" description="UBC core" evidence="5">
    <location>
        <begin position="922"/>
        <end position="1086"/>
    </location>
</feature>
<reference evidence="6 7" key="1">
    <citation type="submission" date="2024-02" db="EMBL/GenBank/DDBJ databases">
        <title>Discinaceae phylogenomics.</title>
        <authorList>
            <person name="Dirks A.C."/>
            <person name="James T.Y."/>
        </authorList>
    </citation>
    <scope>NUCLEOTIDE SEQUENCE [LARGE SCALE GENOMIC DNA]</scope>
    <source>
        <strain evidence="6 7">ACD0624</strain>
    </source>
</reference>
<feature type="coiled-coil region" evidence="3">
    <location>
        <begin position="1154"/>
        <end position="1181"/>
    </location>
</feature>
<evidence type="ECO:0000256" key="3">
    <source>
        <dbReference type="SAM" id="Coils"/>
    </source>
</evidence>
<evidence type="ECO:0000313" key="7">
    <source>
        <dbReference type="Proteomes" id="UP001447188"/>
    </source>
</evidence>
<keyword evidence="3" id="KW-0175">Coiled coil</keyword>
<feature type="region of interest" description="Disordered" evidence="4">
    <location>
        <begin position="1"/>
        <end position="34"/>
    </location>
</feature>
<evidence type="ECO:0000313" key="6">
    <source>
        <dbReference type="EMBL" id="KAL0634778.1"/>
    </source>
</evidence>
<dbReference type="InterPro" id="IPR000608">
    <property type="entry name" value="UBC"/>
</dbReference>
<organism evidence="6 7">
    <name type="scientific">Discina gigas</name>
    <dbReference type="NCBI Taxonomy" id="1032678"/>
    <lineage>
        <taxon>Eukaryota</taxon>
        <taxon>Fungi</taxon>
        <taxon>Dikarya</taxon>
        <taxon>Ascomycota</taxon>
        <taxon>Pezizomycotina</taxon>
        <taxon>Pezizomycetes</taxon>
        <taxon>Pezizales</taxon>
        <taxon>Discinaceae</taxon>
        <taxon>Discina</taxon>
    </lineage>
</organism>
<dbReference type="Proteomes" id="UP001447188">
    <property type="component" value="Unassembled WGS sequence"/>
</dbReference>
<accession>A0ABR3GG54</accession>
<dbReference type="SUPFAM" id="SSF54495">
    <property type="entry name" value="UBC-like"/>
    <property type="match status" value="1"/>
</dbReference>
<evidence type="ECO:0000256" key="4">
    <source>
        <dbReference type="SAM" id="MobiDB-lite"/>
    </source>
</evidence>
<feature type="region of interest" description="Disordered" evidence="4">
    <location>
        <begin position="817"/>
        <end position="877"/>
    </location>
</feature>
<dbReference type="EMBL" id="JBBBZM010000085">
    <property type="protein sequence ID" value="KAL0634778.1"/>
    <property type="molecule type" value="Genomic_DNA"/>
</dbReference>
<gene>
    <name evidence="6" type="ORF">Q9L58_006295</name>
</gene>
<feature type="compositionally biased region" description="Low complexity" evidence="4">
    <location>
        <begin position="675"/>
        <end position="692"/>
    </location>
</feature>
<sequence length="1187" mass="130109">MSPPASEHQLGVGSRARARQNPSKRSPPGALPKVPEDEVWDTLFLEDTCELKCFPGSIGVVAKTWHDIDDQDNWEEIDECVPGKYATEAEVLEFRSTGQPPRHYLLLTPSSPAHPPMLLHESELTLLDRSLAFGDVVKRSLTSTLSGTIISVSTSVGLRHSFIDPSEPPQNSGHVANVLEEELVLANDWNEGDFVIYKNCWMGVVDEVFDDVAVRLENGSVVVVENPFGLEIPILSEEEEAAIQSVSSPINGAGGEARVEPKPAGPAGRKASRPKTVQAPGHLSPGQTVTTAKANLRRGRWLYGAYNASISPTGVVVSVSTVKVVVNWLCQNMMVSGRFVPVEKPDMSIEGDSEISRLKKFRKSTGGFVGIDGRPHAGTNGTSGGGELQVGDRVRFRDLESAVVKYQGGVKKIQRSETMGFEVNTFVVVETRTRVRVLWQDMTETIEEARGLVPYLNVDEHEVWPGEMVVIKSEPDDDKVKPAEPETGNAVRLQFEGAWQFFNTALTTPENAMPAPESIKPAKVGVIQTANPAERVAKVMWFVEPTVEVVGNIMIPGSKTGPLGDNVEDVSFYEIVAHQALGVRRGDFVLVAPDRIVSEEPAGEATPSGDSNSTEHSPAQQQLVANEARWQQMAEGLREVVDGRLLASLSAVLGNSAHPQLQAVSRMLNQLPLINGSQQQPSNPSEPQNPQPLGEDAYLDQPLDWVGEIVDLGLDGLVTVRLGALDEPVDVKVPIERLHIIFNDEMELDDLSEADEDAEYDSEEIGSDLEFDEDDDSMGTGWVDDDMVIEEHVYYQGGERLANDGGEEAWSTDEDVDDMDLEDDHDSPPPLISFDDTDEDTEMLNSGKPGPEKAEQKLETNEKDRKDGKIMQPPPIPENMPAPEAFAIPTSSNQPPRFAILDSHVPTDHAFGDQPATPLDPAFLRRIHKEHKILSTSLPDGILVRSWESRMDLVRVLIIGPLNTPYELAPFVFDFHFSRTFPQTPPLAHFHSWTGGIGRVNPNLYEDGKICLSLLGTWHAERRNEGWSAGGSSVLQVLVSLMGLVLVREPYYNEAGFGVYVGAKEAALNSTLYSEKAYILARGFVKRVLQRPVQGFETEIKWLYLPGQEEGPGLLKEVVKRAQEVVKRSSAPRETETELEVGSEGVGRVSAGAMVLLKRHLSVLEEILEGAQEQAQEQTLALTPSDG</sequence>
<keyword evidence="7" id="KW-1185">Reference proteome</keyword>
<dbReference type="Gene3D" id="3.10.110.10">
    <property type="entry name" value="Ubiquitin Conjugating Enzyme"/>
    <property type="match status" value="1"/>
</dbReference>
<name>A0ABR3GG54_9PEZI</name>
<dbReference type="PANTHER" id="PTHR46116">
    <property type="entry name" value="(E3-INDEPENDENT) E2 UBIQUITIN-CONJUGATING ENZYME"/>
    <property type="match status" value="1"/>
</dbReference>
<keyword evidence="1" id="KW-0808">Transferase</keyword>
<protein>
    <recommendedName>
        <fullName evidence="5">UBC core domain-containing protein</fullName>
    </recommendedName>
</protein>
<feature type="region of interest" description="Disordered" evidence="4">
    <location>
        <begin position="248"/>
        <end position="287"/>
    </location>
</feature>
<evidence type="ECO:0000256" key="2">
    <source>
        <dbReference type="ARBA" id="ARBA00022786"/>
    </source>
</evidence>
<dbReference type="PANTHER" id="PTHR46116:SF15">
    <property type="entry name" value="(E3-INDEPENDENT) E2 UBIQUITIN-CONJUGATING ENZYME"/>
    <property type="match status" value="1"/>
</dbReference>
<feature type="region of interest" description="Disordered" evidence="4">
    <location>
        <begin position="599"/>
        <end position="622"/>
    </location>
</feature>
<dbReference type="InterPro" id="IPR016135">
    <property type="entry name" value="UBQ-conjugating_enzyme/RWD"/>
</dbReference>
<dbReference type="CDD" id="cd23837">
    <property type="entry name" value="UBCc_UBE2O"/>
    <property type="match status" value="1"/>
</dbReference>
<feature type="compositionally biased region" description="Basic and acidic residues" evidence="4">
    <location>
        <begin position="850"/>
        <end position="869"/>
    </location>
</feature>
<proteinExistence type="predicted"/>